<evidence type="ECO:0000313" key="4">
    <source>
        <dbReference type="Proteomes" id="UP001589788"/>
    </source>
</evidence>
<gene>
    <name evidence="3" type="ORF">ACFFRE_13160</name>
</gene>
<feature type="compositionally biased region" description="Pro residues" evidence="1">
    <location>
        <begin position="1"/>
        <end position="15"/>
    </location>
</feature>
<organism evidence="3 4">
    <name type="scientific">Aciditerrimonas ferrireducens</name>
    <dbReference type="NCBI Taxonomy" id="667306"/>
    <lineage>
        <taxon>Bacteria</taxon>
        <taxon>Bacillati</taxon>
        <taxon>Actinomycetota</taxon>
        <taxon>Acidimicrobiia</taxon>
        <taxon>Acidimicrobiales</taxon>
        <taxon>Acidimicrobiaceae</taxon>
        <taxon>Aciditerrimonas</taxon>
    </lineage>
</organism>
<dbReference type="EMBL" id="JBHLYQ010000248">
    <property type="protein sequence ID" value="MFC0083077.1"/>
    <property type="molecule type" value="Genomic_DNA"/>
</dbReference>
<keyword evidence="4" id="KW-1185">Reference proteome</keyword>
<comment type="caution">
    <text evidence="3">The sequence shown here is derived from an EMBL/GenBank/DDBJ whole genome shotgun (WGS) entry which is preliminary data.</text>
</comment>
<dbReference type="InterPro" id="IPR036397">
    <property type="entry name" value="RNaseH_sf"/>
</dbReference>
<dbReference type="InterPro" id="IPR012337">
    <property type="entry name" value="RNaseH-like_sf"/>
</dbReference>
<dbReference type="Pfam" id="PF00929">
    <property type="entry name" value="RNase_T"/>
    <property type="match status" value="1"/>
</dbReference>
<proteinExistence type="predicted"/>
<name>A0ABV6C5U7_9ACTN</name>
<evidence type="ECO:0000313" key="3">
    <source>
        <dbReference type="EMBL" id="MFC0083077.1"/>
    </source>
</evidence>
<dbReference type="RefSeq" id="WP_377790813.1">
    <property type="nucleotide sequence ID" value="NZ_JBHLYQ010000248.1"/>
</dbReference>
<dbReference type="InterPro" id="IPR013520">
    <property type="entry name" value="Ribonucl_H"/>
</dbReference>
<evidence type="ECO:0000259" key="2">
    <source>
        <dbReference type="SMART" id="SM00479"/>
    </source>
</evidence>
<dbReference type="Proteomes" id="UP001589788">
    <property type="component" value="Unassembled WGS sequence"/>
</dbReference>
<accession>A0ABV6C5U7</accession>
<dbReference type="PANTHER" id="PTHR30231:SF41">
    <property type="entry name" value="DNA POLYMERASE III SUBUNIT EPSILON"/>
    <property type="match status" value="1"/>
</dbReference>
<sequence>MPAPFGRPVSGPPVAPGADPLLPDRPPREARFAVVDVETTGGSPSEAALTEIAVGVFVDGHCLELYEQLIDPEVPIPPFITELTGISAATVAGAPPVAAVLPEVLRRLEGCVLVGHNLPFDLSFLNAALTAVRHPPLPHPRLDTLVLARWALAGQVPNFRLATLAEALGLDHQPAHRAASDVLATAELLYVLLDRLAEHGVRSLSDLQRSPAWARAARWGRAGRPSRP</sequence>
<dbReference type="Gene3D" id="3.30.420.10">
    <property type="entry name" value="Ribonuclease H-like superfamily/Ribonuclease H"/>
    <property type="match status" value="1"/>
</dbReference>
<protein>
    <submittedName>
        <fullName evidence="3">PolC-type DNA polymerase III</fullName>
    </submittedName>
</protein>
<dbReference type="SMART" id="SM00479">
    <property type="entry name" value="EXOIII"/>
    <property type="match status" value="1"/>
</dbReference>
<evidence type="ECO:0000256" key="1">
    <source>
        <dbReference type="SAM" id="MobiDB-lite"/>
    </source>
</evidence>
<dbReference type="CDD" id="cd06127">
    <property type="entry name" value="DEDDh"/>
    <property type="match status" value="1"/>
</dbReference>
<reference evidence="3 4" key="1">
    <citation type="submission" date="2024-09" db="EMBL/GenBank/DDBJ databases">
        <authorList>
            <person name="Sun Q."/>
            <person name="Mori K."/>
        </authorList>
    </citation>
    <scope>NUCLEOTIDE SEQUENCE [LARGE SCALE GENOMIC DNA]</scope>
    <source>
        <strain evidence="3 4">JCM 15389</strain>
    </source>
</reference>
<feature type="domain" description="Exonuclease" evidence="2">
    <location>
        <begin position="31"/>
        <end position="198"/>
    </location>
</feature>
<dbReference type="SUPFAM" id="SSF53098">
    <property type="entry name" value="Ribonuclease H-like"/>
    <property type="match status" value="1"/>
</dbReference>
<feature type="region of interest" description="Disordered" evidence="1">
    <location>
        <begin position="1"/>
        <end position="25"/>
    </location>
</feature>
<dbReference type="PANTHER" id="PTHR30231">
    <property type="entry name" value="DNA POLYMERASE III SUBUNIT EPSILON"/>
    <property type="match status" value="1"/>
</dbReference>